<feature type="region of interest" description="Disordered" evidence="1">
    <location>
        <begin position="35"/>
        <end position="55"/>
    </location>
</feature>
<dbReference type="EMBL" id="BLXT01001455">
    <property type="protein sequence ID" value="GFN85774.1"/>
    <property type="molecule type" value="Genomic_DNA"/>
</dbReference>
<feature type="signal peptide" evidence="2">
    <location>
        <begin position="1"/>
        <end position="26"/>
    </location>
</feature>
<sequence>MRVPTCLISAQFKGMFLLSFTELCLQQLEMVQANRGANRPIKRRKPPATGADSSNRSLQFVFLSSERDNRLRSRSMVHQCPVDDQFESETRLECSPFTSGRTSGDSRSNDSSCETVLAI</sequence>
<accession>A0AAV3YRK0</accession>
<evidence type="ECO:0000256" key="2">
    <source>
        <dbReference type="SAM" id="SignalP"/>
    </source>
</evidence>
<dbReference type="Proteomes" id="UP000735302">
    <property type="component" value="Unassembled WGS sequence"/>
</dbReference>
<feature type="compositionally biased region" description="Polar residues" evidence="1">
    <location>
        <begin position="96"/>
        <end position="119"/>
    </location>
</feature>
<evidence type="ECO:0000256" key="1">
    <source>
        <dbReference type="SAM" id="MobiDB-lite"/>
    </source>
</evidence>
<comment type="caution">
    <text evidence="3">The sequence shown here is derived from an EMBL/GenBank/DDBJ whole genome shotgun (WGS) entry which is preliminary data.</text>
</comment>
<feature type="chain" id="PRO_5043517407" evidence="2">
    <location>
        <begin position="27"/>
        <end position="119"/>
    </location>
</feature>
<organism evidence="3 4">
    <name type="scientific">Plakobranchus ocellatus</name>
    <dbReference type="NCBI Taxonomy" id="259542"/>
    <lineage>
        <taxon>Eukaryota</taxon>
        <taxon>Metazoa</taxon>
        <taxon>Spiralia</taxon>
        <taxon>Lophotrochozoa</taxon>
        <taxon>Mollusca</taxon>
        <taxon>Gastropoda</taxon>
        <taxon>Heterobranchia</taxon>
        <taxon>Euthyneura</taxon>
        <taxon>Panpulmonata</taxon>
        <taxon>Sacoglossa</taxon>
        <taxon>Placobranchoidea</taxon>
        <taxon>Plakobranchidae</taxon>
        <taxon>Plakobranchus</taxon>
    </lineage>
</organism>
<feature type="region of interest" description="Disordered" evidence="1">
    <location>
        <begin position="85"/>
        <end position="119"/>
    </location>
</feature>
<gene>
    <name evidence="3" type="ORF">PoB_001228000</name>
</gene>
<evidence type="ECO:0000313" key="4">
    <source>
        <dbReference type="Proteomes" id="UP000735302"/>
    </source>
</evidence>
<keyword evidence="4" id="KW-1185">Reference proteome</keyword>
<reference evidence="3 4" key="1">
    <citation type="journal article" date="2021" name="Elife">
        <title>Chloroplast acquisition without the gene transfer in kleptoplastic sea slugs, Plakobranchus ocellatus.</title>
        <authorList>
            <person name="Maeda T."/>
            <person name="Takahashi S."/>
            <person name="Yoshida T."/>
            <person name="Shimamura S."/>
            <person name="Takaki Y."/>
            <person name="Nagai Y."/>
            <person name="Toyoda A."/>
            <person name="Suzuki Y."/>
            <person name="Arimoto A."/>
            <person name="Ishii H."/>
            <person name="Satoh N."/>
            <person name="Nishiyama T."/>
            <person name="Hasebe M."/>
            <person name="Maruyama T."/>
            <person name="Minagawa J."/>
            <person name="Obokata J."/>
            <person name="Shigenobu S."/>
        </authorList>
    </citation>
    <scope>NUCLEOTIDE SEQUENCE [LARGE SCALE GENOMIC DNA]</scope>
</reference>
<evidence type="ECO:0000313" key="3">
    <source>
        <dbReference type="EMBL" id="GFN85774.1"/>
    </source>
</evidence>
<protein>
    <submittedName>
        <fullName evidence="3">Uncharacterized protein</fullName>
    </submittedName>
</protein>
<keyword evidence="2" id="KW-0732">Signal</keyword>
<proteinExistence type="predicted"/>
<name>A0AAV3YRK0_9GAST</name>
<dbReference type="AlphaFoldDB" id="A0AAV3YRK0"/>